<reference evidence="12 13" key="1">
    <citation type="submission" date="2014-06" db="EMBL/GenBank/DDBJ databases">
        <title>Evolutionary Origins and Diversification of the Mycorrhizal Mutualists.</title>
        <authorList>
            <consortium name="DOE Joint Genome Institute"/>
            <consortium name="Mycorrhizal Genomics Consortium"/>
            <person name="Kohler A."/>
            <person name="Kuo A."/>
            <person name="Nagy L.G."/>
            <person name="Floudas D."/>
            <person name="Copeland A."/>
            <person name="Barry K.W."/>
            <person name="Cichocki N."/>
            <person name="Veneault-Fourrey C."/>
            <person name="LaButti K."/>
            <person name="Lindquist E.A."/>
            <person name="Lipzen A."/>
            <person name="Lundell T."/>
            <person name="Morin E."/>
            <person name="Murat C."/>
            <person name="Riley R."/>
            <person name="Ohm R."/>
            <person name="Sun H."/>
            <person name="Tunlid A."/>
            <person name="Henrissat B."/>
            <person name="Grigoriev I.V."/>
            <person name="Hibbett D.S."/>
            <person name="Martin F."/>
        </authorList>
    </citation>
    <scope>NUCLEOTIDE SEQUENCE [LARGE SCALE GENOMIC DNA]</scope>
    <source>
        <strain evidence="12 13">SS14</strain>
    </source>
</reference>
<feature type="binding site" description="axial binding residue" evidence="9">
    <location>
        <position position="434"/>
    </location>
    <ligand>
        <name>heme</name>
        <dbReference type="ChEBI" id="CHEBI:30413"/>
    </ligand>
    <ligandPart>
        <name>Fe</name>
        <dbReference type="ChEBI" id="CHEBI:18248"/>
    </ligandPart>
</feature>
<dbReference type="SUPFAM" id="SSF48264">
    <property type="entry name" value="Cytochrome P450"/>
    <property type="match status" value="1"/>
</dbReference>
<comment type="similarity">
    <text evidence="3 10">Belongs to the cytochrome P450 family.</text>
</comment>
<keyword evidence="11" id="KW-0732">Signal</keyword>
<keyword evidence="13" id="KW-1185">Reference proteome</keyword>
<dbReference type="InterPro" id="IPR036396">
    <property type="entry name" value="Cyt_P450_sf"/>
</dbReference>
<evidence type="ECO:0000313" key="13">
    <source>
        <dbReference type="Proteomes" id="UP000054279"/>
    </source>
</evidence>
<keyword evidence="6 10" id="KW-0560">Oxidoreductase</keyword>
<comment type="pathway">
    <text evidence="2">Secondary metabolite biosynthesis.</text>
</comment>
<accession>A0A0C9UNY6</accession>
<dbReference type="InterPro" id="IPR002401">
    <property type="entry name" value="Cyt_P450_E_grp-I"/>
</dbReference>
<sequence length="503" mass="57533">MPLFWVAISLSALALLLFTLSRRLTPKGLRLPPGPKPKPIIGNLLDLPGQRHWITYGQWAKEYGELVYAEALGTHMLWVNSQEMAHEIFDKRASIYSDRFKTVMLEELIGMDKNIGFQHYGPSWRTHRRTMHTRFHSGVSGAYNPIEKKHTRKLLKNLLHKPKAFTQYLLFNAGAIIMEIAYGMDLKDKDDPYFSRAQQVVRAMDETALPGAFLVDLIPWLKYIPSWVPGAEFQKKATRWRQCVDDMYNIPFDEVKRRISSEGPDQCFVASHLGENTKFDLEFEEIVRNCAGSMYTAGTDTTVNSIRTFILAMVLNPEVQRKAQNEIDSIVGNQRLVDISDMESLPYTTAVMKEAFRWHPLLPTGVAHVATQNDILNGYFIPKGTIVYGNVWELMHDERHYGPNTEKFNPERYFTPGVRDPTINGPFGFGRRICLGRNMAVDSVFLAISSILQVFNISNPRNEEGKEIPCEYDFTSGFFSYPTDFKCTIEPRSLVAKELIVRS</sequence>
<evidence type="ECO:0000256" key="6">
    <source>
        <dbReference type="ARBA" id="ARBA00023002"/>
    </source>
</evidence>
<gene>
    <name evidence="12" type="ORF">M422DRAFT_261084</name>
</gene>
<evidence type="ECO:0000256" key="8">
    <source>
        <dbReference type="ARBA" id="ARBA00023033"/>
    </source>
</evidence>
<proteinExistence type="inferred from homology"/>
<dbReference type="GO" id="GO:0016705">
    <property type="term" value="F:oxidoreductase activity, acting on paired donors, with incorporation or reduction of molecular oxygen"/>
    <property type="evidence" value="ECO:0007669"/>
    <property type="project" value="InterPro"/>
</dbReference>
<dbReference type="OrthoDB" id="3934656at2759"/>
<dbReference type="GO" id="GO:0020037">
    <property type="term" value="F:heme binding"/>
    <property type="evidence" value="ECO:0007669"/>
    <property type="project" value="InterPro"/>
</dbReference>
<dbReference type="AlphaFoldDB" id="A0A0C9UNY6"/>
<dbReference type="CDD" id="cd11065">
    <property type="entry name" value="CYP64-like"/>
    <property type="match status" value="1"/>
</dbReference>
<dbReference type="PANTHER" id="PTHR46300">
    <property type="entry name" value="P450, PUTATIVE (EUROFUNG)-RELATED-RELATED"/>
    <property type="match status" value="1"/>
</dbReference>
<dbReference type="PRINTS" id="PR00385">
    <property type="entry name" value="P450"/>
</dbReference>
<dbReference type="PANTHER" id="PTHR46300:SF7">
    <property type="entry name" value="P450, PUTATIVE (EUROFUNG)-RELATED"/>
    <property type="match status" value="1"/>
</dbReference>
<keyword evidence="4 9" id="KW-0349">Heme</keyword>
<dbReference type="PRINTS" id="PR00463">
    <property type="entry name" value="EP450I"/>
</dbReference>
<dbReference type="InterPro" id="IPR001128">
    <property type="entry name" value="Cyt_P450"/>
</dbReference>
<evidence type="ECO:0000256" key="4">
    <source>
        <dbReference type="ARBA" id="ARBA00022617"/>
    </source>
</evidence>
<dbReference type="GO" id="GO:0004497">
    <property type="term" value="F:monooxygenase activity"/>
    <property type="evidence" value="ECO:0007669"/>
    <property type="project" value="UniProtKB-KW"/>
</dbReference>
<dbReference type="HOGENOM" id="CLU_001570_2_3_1"/>
<evidence type="ECO:0000256" key="10">
    <source>
        <dbReference type="RuleBase" id="RU000461"/>
    </source>
</evidence>
<evidence type="ECO:0000256" key="2">
    <source>
        <dbReference type="ARBA" id="ARBA00005179"/>
    </source>
</evidence>
<keyword evidence="7 9" id="KW-0408">Iron</keyword>
<dbReference type="InterPro" id="IPR017972">
    <property type="entry name" value="Cyt_P450_CS"/>
</dbReference>
<dbReference type="InterPro" id="IPR050364">
    <property type="entry name" value="Cytochrome_P450_fung"/>
</dbReference>
<evidence type="ECO:0000256" key="3">
    <source>
        <dbReference type="ARBA" id="ARBA00010617"/>
    </source>
</evidence>
<evidence type="ECO:0000256" key="9">
    <source>
        <dbReference type="PIRSR" id="PIRSR602401-1"/>
    </source>
</evidence>
<evidence type="ECO:0000256" key="7">
    <source>
        <dbReference type="ARBA" id="ARBA00023004"/>
    </source>
</evidence>
<dbReference type="GO" id="GO:0005506">
    <property type="term" value="F:iron ion binding"/>
    <property type="evidence" value="ECO:0007669"/>
    <property type="project" value="InterPro"/>
</dbReference>
<feature type="chain" id="PRO_5002214410" description="Cytochrome P450" evidence="11">
    <location>
        <begin position="22"/>
        <end position="503"/>
    </location>
</feature>
<name>A0A0C9UNY6_SPHS4</name>
<feature type="signal peptide" evidence="11">
    <location>
        <begin position="1"/>
        <end position="21"/>
    </location>
</feature>
<evidence type="ECO:0000256" key="11">
    <source>
        <dbReference type="SAM" id="SignalP"/>
    </source>
</evidence>
<evidence type="ECO:0000313" key="12">
    <source>
        <dbReference type="EMBL" id="KIJ36524.1"/>
    </source>
</evidence>
<dbReference type="PROSITE" id="PS00086">
    <property type="entry name" value="CYTOCHROME_P450"/>
    <property type="match status" value="1"/>
</dbReference>
<organism evidence="12 13">
    <name type="scientific">Sphaerobolus stellatus (strain SS14)</name>
    <dbReference type="NCBI Taxonomy" id="990650"/>
    <lineage>
        <taxon>Eukaryota</taxon>
        <taxon>Fungi</taxon>
        <taxon>Dikarya</taxon>
        <taxon>Basidiomycota</taxon>
        <taxon>Agaricomycotina</taxon>
        <taxon>Agaricomycetes</taxon>
        <taxon>Phallomycetidae</taxon>
        <taxon>Geastrales</taxon>
        <taxon>Sphaerobolaceae</taxon>
        <taxon>Sphaerobolus</taxon>
    </lineage>
</organism>
<dbReference type="Gene3D" id="1.10.630.10">
    <property type="entry name" value="Cytochrome P450"/>
    <property type="match status" value="1"/>
</dbReference>
<dbReference type="EMBL" id="KN837177">
    <property type="protein sequence ID" value="KIJ36524.1"/>
    <property type="molecule type" value="Genomic_DNA"/>
</dbReference>
<keyword evidence="5 9" id="KW-0479">Metal-binding</keyword>
<evidence type="ECO:0000256" key="1">
    <source>
        <dbReference type="ARBA" id="ARBA00001971"/>
    </source>
</evidence>
<comment type="cofactor">
    <cofactor evidence="1 9">
        <name>heme</name>
        <dbReference type="ChEBI" id="CHEBI:30413"/>
    </cofactor>
</comment>
<dbReference type="Pfam" id="PF00067">
    <property type="entry name" value="p450"/>
    <property type="match status" value="1"/>
</dbReference>
<dbReference type="Proteomes" id="UP000054279">
    <property type="component" value="Unassembled WGS sequence"/>
</dbReference>
<keyword evidence="8 10" id="KW-0503">Monooxygenase</keyword>
<evidence type="ECO:0000256" key="5">
    <source>
        <dbReference type="ARBA" id="ARBA00022723"/>
    </source>
</evidence>
<evidence type="ECO:0008006" key="14">
    <source>
        <dbReference type="Google" id="ProtNLM"/>
    </source>
</evidence>
<protein>
    <recommendedName>
        <fullName evidence="14">Cytochrome P450</fullName>
    </recommendedName>
</protein>